<dbReference type="Gene3D" id="1.25.40.10">
    <property type="entry name" value="Tetratricopeptide repeat domain"/>
    <property type="match status" value="1"/>
</dbReference>
<evidence type="ECO:0000259" key="2">
    <source>
        <dbReference type="Pfam" id="PF18073"/>
    </source>
</evidence>
<dbReference type="GO" id="GO:0046872">
    <property type="term" value="F:metal ion binding"/>
    <property type="evidence" value="ECO:0007669"/>
    <property type="project" value="UniProtKB-KW"/>
</dbReference>
<dbReference type="EMBL" id="CP072110">
    <property type="protein sequence ID" value="QTH64240.1"/>
    <property type="molecule type" value="Genomic_DNA"/>
</dbReference>
<sequence length="384" mass="44309">MLELLFLLLPVAVAYGWVMGKHNAKKELLQQQKSLNQALTSSVTLLLNNKEEQAFDRLIQYFDDTPANIENYLTLAKLFRKKGEIDKAIAIHEGLVNTDQIKIPEFELEIIKLELAQDFMSAGMLEHALKTLEPLLKSAHANEALMMLLHLFEQTREWQKGIDAYLKTKQTLINENTRQLISHFYCELADQSDSVKTKKQAYKRALKVNAQCLRSMVSLAKLYLLLNNKQQSRELIIEALDKEPSFAPAIFDIAPECFVDEFEQAAWLYWLIKEKNISSVNAHNQMADFIAKEKGVEAARQYIIQQLQYVPSVRGFSKLIELEKEFFMSDEHFDQLQRLVKKYIELKPNYECKSCGFSTNNFSWRCPACNSWQTIKPLTGLDGI</sequence>
<proteinExistence type="predicted"/>
<name>A0A975DEM7_9GAMM</name>
<dbReference type="RefSeq" id="WP_208832295.1">
    <property type="nucleotide sequence ID" value="NZ_CP072110.1"/>
</dbReference>
<organism evidence="3 4">
    <name type="scientific">Psychrosphaera ytuae</name>
    <dbReference type="NCBI Taxonomy" id="2820710"/>
    <lineage>
        <taxon>Bacteria</taxon>
        <taxon>Pseudomonadati</taxon>
        <taxon>Pseudomonadota</taxon>
        <taxon>Gammaproteobacteria</taxon>
        <taxon>Alteromonadales</taxon>
        <taxon>Pseudoalteromonadaceae</taxon>
        <taxon>Psychrosphaera</taxon>
    </lineage>
</organism>
<dbReference type="AlphaFoldDB" id="A0A975DEM7"/>
<dbReference type="Proteomes" id="UP000682739">
    <property type="component" value="Chromosome"/>
</dbReference>
<dbReference type="SUPFAM" id="SSF48452">
    <property type="entry name" value="TPR-like"/>
    <property type="match status" value="2"/>
</dbReference>
<feature type="domain" description="LapB rubredoxin metal binding" evidence="2">
    <location>
        <begin position="350"/>
        <end position="377"/>
    </location>
</feature>
<evidence type="ECO:0000256" key="1">
    <source>
        <dbReference type="ARBA" id="ARBA00022723"/>
    </source>
</evidence>
<evidence type="ECO:0000313" key="3">
    <source>
        <dbReference type="EMBL" id="QTH64240.1"/>
    </source>
</evidence>
<dbReference type="KEGG" id="psym:J1N51_01780"/>
<dbReference type="InterPro" id="IPR011990">
    <property type="entry name" value="TPR-like_helical_dom_sf"/>
</dbReference>
<accession>A0A975DEM7</accession>
<gene>
    <name evidence="3" type="ORF">J1N51_01780</name>
</gene>
<dbReference type="Pfam" id="PF18073">
    <property type="entry name" value="Zn_ribbon_LapB"/>
    <property type="match status" value="1"/>
</dbReference>
<evidence type="ECO:0000313" key="4">
    <source>
        <dbReference type="Proteomes" id="UP000682739"/>
    </source>
</evidence>
<keyword evidence="1" id="KW-0479">Metal-binding</keyword>
<dbReference type="InterPro" id="IPR041166">
    <property type="entry name" value="Rubredoxin_2"/>
</dbReference>
<reference evidence="3" key="1">
    <citation type="submission" date="2021-03" db="EMBL/GenBank/DDBJ databases">
        <title>Description of Psychrosphaera ytuae sp. nov. isolated from deep sea sediment of South China Sea.</title>
        <authorList>
            <person name="Zhang J."/>
            <person name="Xu X.-D."/>
        </authorList>
    </citation>
    <scope>NUCLEOTIDE SEQUENCE</scope>
    <source>
        <strain evidence="3">MTZ26</strain>
    </source>
</reference>
<protein>
    <recommendedName>
        <fullName evidence="2">LapB rubredoxin metal binding domain-containing protein</fullName>
    </recommendedName>
</protein>
<keyword evidence="4" id="KW-1185">Reference proteome</keyword>